<evidence type="ECO:0000256" key="3">
    <source>
        <dbReference type="ARBA" id="ARBA00022705"/>
    </source>
</evidence>
<comment type="subcellular location">
    <subcellularLocation>
        <location evidence="1">Nucleus</location>
    </subcellularLocation>
</comment>
<evidence type="ECO:0000256" key="2">
    <source>
        <dbReference type="ARBA" id="ARBA00007815"/>
    </source>
</evidence>
<dbReference type="SUPFAM" id="SSF46785">
    <property type="entry name" value="Winged helix' DNA-binding domain"/>
    <property type="match status" value="1"/>
</dbReference>
<organism evidence="8 10">
    <name type="scientific">Trichuris suis</name>
    <name type="common">pig whipworm</name>
    <dbReference type="NCBI Taxonomy" id="68888"/>
    <lineage>
        <taxon>Eukaryota</taxon>
        <taxon>Metazoa</taxon>
        <taxon>Ecdysozoa</taxon>
        <taxon>Nematoda</taxon>
        <taxon>Enoplea</taxon>
        <taxon>Dorylaimia</taxon>
        <taxon>Trichinellida</taxon>
        <taxon>Trichuridae</taxon>
        <taxon>Trichuris</taxon>
    </lineage>
</organism>
<evidence type="ECO:0000256" key="6">
    <source>
        <dbReference type="SAM" id="MobiDB-lite"/>
    </source>
</evidence>
<comment type="similarity">
    <text evidence="2">Belongs to the replication factor A protein 2 family.</text>
</comment>
<dbReference type="Proteomes" id="UP000030764">
    <property type="component" value="Unassembled WGS sequence"/>
</dbReference>
<dbReference type="PANTHER" id="PTHR13989">
    <property type="entry name" value="REPLICATION PROTEIN A-RELATED"/>
    <property type="match status" value="1"/>
</dbReference>
<evidence type="ECO:0000313" key="8">
    <source>
        <dbReference type="EMBL" id="KFD50836.1"/>
    </source>
</evidence>
<proteinExistence type="inferred from homology"/>
<evidence type="ECO:0000259" key="7">
    <source>
        <dbReference type="Pfam" id="PF08784"/>
    </source>
</evidence>
<dbReference type="EMBL" id="KL367500">
    <property type="protein sequence ID" value="KFD68916.1"/>
    <property type="molecule type" value="Genomic_DNA"/>
</dbReference>
<dbReference type="PANTHER" id="PTHR13989:SF16">
    <property type="entry name" value="REPLICATION PROTEIN A2"/>
    <property type="match status" value="1"/>
</dbReference>
<dbReference type="InterPro" id="IPR040260">
    <property type="entry name" value="RFA2-like"/>
</dbReference>
<gene>
    <name evidence="8" type="ORF">M513_08274</name>
    <name evidence="9" type="ORF">M514_08274</name>
</gene>
<dbReference type="InterPro" id="IPR012340">
    <property type="entry name" value="NA-bd_OB-fold"/>
</dbReference>
<dbReference type="GO" id="GO:0005662">
    <property type="term" value="C:DNA replication factor A complex"/>
    <property type="evidence" value="ECO:0007669"/>
    <property type="project" value="TreeGrafter"/>
</dbReference>
<accession>A0A085M0U0</accession>
<protein>
    <recommendedName>
        <fullName evidence="7">Replication protein A C-terminal domain-containing protein</fullName>
    </recommendedName>
</protein>
<dbReference type="FunFam" id="1.10.10.10:FF:000168">
    <property type="entry name" value="Replication protein A 32 kDa subunit"/>
    <property type="match status" value="1"/>
</dbReference>
<dbReference type="OrthoDB" id="25571at2759"/>
<dbReference type="GO" id="GO:0003697">
    <property type="term" value="F:single-stranded DNA binding"/>
    <property type="evidence" value="ECO:0007669"/>
    <property type="project" value="TreeGrafter"/>
</dbReference>
<dbReference type="GO" id="GO:0000724">
    <property type="term" value="P:double-strand break repair via homologous recombination"/>
    <property type="evidence" value="ECO:0007669"/>
    <property type="project" value="TreeGrafter"/>
</dbReference>
<dbReference type="GO" id="GO:0006289">
    <property type="term" value="P:nucleotide-excision repair"/>
    <property type="evidence" value="ECO:0007669"/>
    <property type="project" value="TreeGrafter"/>
</dbReference>
<evidence type="ECO:0000256" key="5">
    <source>
        <dbReference type="ARBA" id="ARBA00023242"/>
    </source>
</evidence>
<evidence type="ECO:0000256" key="1">
    <source>
        <dbReference type="ARBA" id="ARBA00004123"/>
    </source>
</evidence>
<dbReference type="Gene3D" id="2.40.50.140">
    <property type="entry name" value="Nucleic acid-binding proteins"/>
    <property type="match status" value="1"/>
</dbReference>
<dbReference type="GO" id="GO:0000781">
    <property type="term" value="C:chromosome, telomeric region"/>
    <property type="evidence" value="ECO:0007669"/>
    <property type="project" value="TreeGrafter"/>
</dbReference>
<sequence>MFGDYGNETGGGGFVSSQTPGKDRRGASRVYRNTQLLPATCAMIHNMTSGTDSLRVGTAEISQVCIVGLLRSIERSAIYTDALIDDMTSAPLRARQYARDDGRQSDLPSYVGGYVRVCGHISSFQNKKALTVFGIMKLKDLNELTMHILEVVQAKLFFEKDVIAQRMAKKTLNLPSTSTDSRNRGTPFTAPPAPSVAYSYGLTGLRAEIHRYLRDCTAEEGMSFSELKSRFAHVPTSKLKSEVDFLSDEGHIYTTIDEDHFKTTDS</sequence>
<dbReference type="CDD" id="cd04478">
    <property type="entry name" value="RPA2_DBD_D"/>
    <property type="match status" value="1"/>
</dbReference>
<dbReference type="Pfam" id="PF08784">
    <property type="entry name" value="RPA_C"/>
    <property type="match status" value="1"/>
</dbReference>
<dbReference type="GO" id="GO:0035861">
    <property type="term" value="C:site of double-strand break"/>
    <property type="evidence" value="ECO:0007669"/>
    <property type="project" value="TreeGrafter"/>
</dbReference>
<reference evidence="8 10" key="1">
    <citation type="journal article" date="2014" name="Nat. Genet.">
        <title>Genome and transcriptome of the porcine whipworm Trichuris suis.</title>
        <authorList>
            <person name="Jex A.R."/>
            <person name="Nejsum P."/>
            <person name="Schwarz E.M."/>
            <person name="Hu L."/>
            <person name="Young N.D."/>
            <person name="Hall R.S."/>
            <person name="Korhonen P.K."/>
            <person name="Liao S."/>
            <person name="Thamsborg S."/>
            <person name="Xia J."/>
            <person name="Xu P."/>
            <person name="Wang S."/>
            <person name="Scheerlinck J.P."/>
            <person name="Hofmann A."/>
            <person name="Sternberg P.W."/>
            <person name="Wang J."/>
            <person name="Gasser R.B."/>
        </authorList>
    </citation>
    <scope>NUCLEOTIDE SEQUENCE [LARGE SCALE GENOMIC DNA]</scope>
    <source>
        <strain evidence="9">DCEP-RM93F</strain>
        <strain evidence="8">DCEP-RM93M</strain>
    </source>
</reference>
<dbReference type="SUPFAM" id="SSF50249">
    <property type="entry name" value="Nucleic acid-binding proteins"/>
    <property type="match status" value="1"/>
</dbReference>
<evidence type="ECO:0000313" key="10">
    <source>
        <dbReference type="Proteomes" id="UP000030764"/>
    </source>
</evidence>
<keyword evidence="10" id="KW-1185">Reference proteome</keyword>
<evidence type="ECO:0000256" key="4">
    <source>
        <dbReference type="ARBA" id="ARBA00023125"/>
    </source>
</evidence>
<dbReference type="InterPro" id="IPR036390">
    <property type="entry name" value="WH_DNA-bd_sf"/>
</dbReference>
<keyword evidence="4" id="KW-0238">DNA-binding</keyword>
<dbReference type="InterPro" id="IPR014892">
    <property type="entry name" value="RPA_C"/>
</dbReference>
<name>A0A085M0U0_9BILA</name>
<keyword evidence="5" id="KW-0539">Nucleus</keyword>
<dbReference type="GO" id="GO:0006260">
    <property type="term" value="P:DNA replication"/>
    <property type="evidence" value="ECO:0007669"/>
    <property type="project" value="UniProtKB-KW"/>
</dbReference>
<feature type="domain" description="Replication protein A C-terminal" evidence="7">
    <location>
        <begin position="183"/>
        <end position="259"/>
    </location>
</feature>
<keyword evidence="3" id="KW-0235">DNA replication</keyword>
<dbReference type="Gene3D" id="1.10.10.10">
    <property type="entry name" value="Winged helix-like DNA-binding domain superfamily/Winged helix DNA-binding domain"/>
    <property type="match status" value="1"/>
</dbReference>
<dbReference type="InterPro" id="IPR036388">
    <property type="entry name" value="WH-like_DNA-bd_sf"/>
</dbReference>
<dbReference type="Proteomes" id="UP000030758">
    <property type="component" value="Unassembled WGS sequence"/>
</dbReference>
<evidence type="ECO:0000313" key="9">
    <source>
        <dbReference type="EMBL" id="KFD68916.1"/>
    </source>
</evidence>
<dbReference type="InterPro" id="IPR014646">
    <property type="entry name" value="Rfa2/RPA32"/>
</dbReference>
<dbReference type="AlphaFoldDB" id="A0A085M0U0"/>
<feature type="region of interest" description="Disordered" evidence="6">
    <location>
        <begin position="1"/>
        <end position="29"/>
    </location>
</feature>
<dbReference type="EMBL" id="KL363247">
    <property type="protein sequence ID" value="KFD50836.1"/>
    <property type="molecule type" value="Genomic_DNA"/>
</dbReference>
<dbReference type="PIRSF" id="PIRSF036949">
    <property type="entry name" value="RPA32"/>
    <property type="match status" value="1"/>
</dbReference>